<reference evidence="4" key="1">
    <citation type="submission" date="2016-11" db="UniProtKB">
        <authorList>
            <consortium name="WormBaseParasite"/>
        </authorList>
    </citation>
    <scope>IDENTIFICATION</scope>
</reference>
<dbReference type="Proteomes" id="UP000095284">
    <property type="component" value="Unplaced"/>
</dbReference>
<evidence type="ECO:0000256" key="1">
    <source>
        <dbReference type="SAM" id="MobiDB-lite"/>
    </source>
</evidence>
<feature type="compositionally biased region" description="Polar residues" evidence="1">
    <location>
        <begin position="310"/>
        <end position="324"/>
    </location>
</feature>
<dbReference type="WBParaSite" id="BXY_0814800.1">
    <property type="protein sequence ID" value="BXY_0814800.1"/>
    <property type="gene ID" value="BXY_0814800"/>
</dbReference>
<evidence type="ECO:0000256" key="2">
    <source>
        <dbReference type="SAM" id="SignalP"/>
    </source>
</evidence>
<protein>
    <submittedName>
        <fullName evidence="4">Uncharacterized protein</fullName>
    </submittedName>
</protein>
<keyword evidence="2" id="KW-0732">Signal</keyword>
<feature type="signal peptide" evidence="2">
    <location>
        <begin position="1"/>
        <end position="31"/>
    </location>
</feature>
<feature type="region of interest" description="Disordered" evidence="1">
    <location>
        <begin position="304"/>
        <end position="324"/>
    </location>
</feature>
<evidence type="ECO:0000313" key="3">
    <source>
        <dbReference type="Proteomes" id="UP000095284"/>
    </source>
</evidence>
<organism evidence="3 4">
    <name type="scientific">Bursaphelenchus xylophilus</name>
    <name type="common">Pinewood nematode worm</name>
    <name type="synonym">Aphelenchoides xylophilus</name>
    <dbReference type="NCBI Taxonomy" id="6326"/>
    <lineage>
        <taxon>Eukaryota</taxon>
        <taxon>Metazoa</taxon>
        <taxon>Ecdysozoa</taxon>
        <taxon>Nematoda</taxon>
        <taxon>Chromadorea</taxon>
        <taxon>Rhabditida</taxon>
        <taxon>Tylenchina</taxon>
        <taxon>Tylenchomorpha</taxon>
        <taxon>Aphelenchoidea</taxon>
        <taxon>Aphelenchoididae</taxon>
        <taxon>Bursaphelenchus</taxon>
    </lineage>
</organism>
<name>A0A1I7S563_BURXY</name>
<sequence>MAPISGTRMKWRRWKWFRVIIFLLMAVGNDARGADQMFELHPEYIDLFLHRATTVALFEAKARKELRKLSNSEEVIFKECASSAKTVLAMAKCVNRVLDTRDKMNADIVEDIPADNNCDFDHSDGNWVMGLMRTIYRTFGCPNKENEEEKKKKKEFTMKIDIKKANHTTSESLFPKPAQRIIHTLYPARLRYNRTSRLDALRRRVFQFGPHQRTIKFNNPEPEVQGKERSRWERRRPKLDIKRLRKRETSELFLYVKSGLREHASLKKIHPQKMYKHARSTNGLLKDPFAYFCESRSIRSNNIHLRPPTEATNAPSKNLRSFVH</sequence>
<dbReference type="AlphaFoldDB" id="A0A1I7S563"/>
<accession>A0A1I7S563</accession>
<proteinExistence type="predicted"/>
<feature type="chain" id="PRO_5009305479" evidence="2">
    <location>
        <begin position="32"/>
        <end position="324"/>
    </location>
</feature>
<evidence type="ECO:0000313" key="4">
    <source>
        <dbReference type="WBParaSite" id="BXY_0814800.1"/>
    </source>
</evidence>